<keyword evidence="2 4" id="KW-0863">Zinc-finger</keyword>
<evidence type="ECO:0000256" key="1">
    <source>
        <dbReference type="ARBA" id="ARBA00022723"/>
    </source>
</evidence>
<dbReference type="PROSITE" id="PS01360">
    <property type="entry name" value="ZF_MYND_1"/>
    <property type="match status" value="1"/>
</dbReference>
<dbReference type="Pfam" id="PF01753">
    <property type="entry name" value="zf-MYND"/>
    <property type="match status" value="1"/>
</dbReference>
<reference evidence="6" key="1">
    <citation type="submission" date="2021-02" db="EMBL/GenBank/DDBJ databases">
        <title>Genome sequence Cadophora malorum strain M34.</title>
        <authorList>
            <person name="Stefanovic E."/>
            <person name="Vu D."/>
            <person name="Scully C."/>
            <person name="Dijksterhuis J."/>
            <person name="Roader J."/>
            <person name="Houbraken J."/>
        </authorList>
    </citation>
    <scope>NUCLEOTIDE SEQUENCE</scope>
    <source>
        <strain evidence="6">M34</strain>
    </source>
</reference>
<evidence type="ECO:0000313" key="6">
    <source>
        <dbReference type="EMBL" id="KAG4416761.1"/>
    </source>
</evidence>
<dbReference type="SUPFAM" id="SSF144232">
    <property type="entry name" value="HIT/MYND zinc finger-like"/>
    <property type="match status" value="1"/>
</dbReference>
<evidence type="ECO:0000256" key="4">
    <source>
        <dbReference type="PROSITE-ProRule" id="PRU00134"/>
    </source>
</evidence>
<protein>
    <recommendedName>
        <fullName evidence="5">MYND-type domain-containing protein</fullName>
    </recommendedName>
</protein>
<sequence>MSLSLTSRCPVCSKTEKLLCCQGCKVMFYCSKEHQASDRPTHKKACNAVKKAQQNLDIEEQKLRDHPGDFMTPDNLFEHCAKAAVQTVLDHIMDLLRLCRGDNVGVRRWQTTGQGSDYDWGDLDNPYLDVKDADAFEGLKMVANKYTDLSFAAAMTLSKIRLLLDLKALQNSAIIGKKVPQDLLDQIRGQVVSTIVANNKDIMGSDDQGRLIQKLEDQVKQMQVSVSEGNKYFWPALINPGRHLIAPISMYSAGTVPHMQLCLQQSYDSWAETPGASDTIRNLEKGEAL</sequence>
<evidence type="ECO:0000259" key="5">
    <source>
        <dbReference type="PROSITE" id="PS50865"/>
    </source>
</evidence>
<evidence type="ECO:0000256" key="2">
    <source>
        <dbReference type="ARBA" id="ARBA00022771"/>
    </source>
</evidence>
<dbReference type="Gene3D" id="6.10.140.2220">
    <property type="match status" value="1"/>
</dbReference>
<dbReference type="AlphaFoldDB" id="A0A8H7TC42"/>
<proteinExistence type="predicted"/>
<dbReference type="EMBL" id="JAFJYH010000175">
    <property type="protein sequence ID" value="KAG4416761.1"/>
    <property type="molecule type" value="Genomic_DNA"/>
</dbReference>
<dbReference type="InterPro" id="IPR002893">
    <property type="entry name" value="Znf_MYND"/>
</dbReference>
<feature type="domain" description="MYND-type" evidence="5">
    <location>
        <begin position="9"/>
        <end position="46"/>
    </location>
</feature>
<comment type="caution">
    <text evidence="6">The sequence shown here is derived from an EMBL/GenBank/DDBJ whole genome shotgun (WGS) entry which is preliminary data.</text>
</comment>
<name>A0A8H7TC42_9HELO</name>
<gene>
    <name evidence="6" type="ORF">IFR04_010090</name>
</gene>
<dbReference type="PROSITE" id="PS50865">
    <property type="entry name" value="ZF_MYND_2"/>
    <property type="match status" value="1"/>
</dbReference>
<keyword evidence="3" id="KW-0862">Zinc</keyword>
<keyword evidence="1" id="KW-0479">Metal-binding</keyword>
<accession>A0A8H7TC42</accession>
<evidence type="ECO:0000256" key="3">
    <source>
        <dbReference type="ARBA" id="ARBA00022833"/>
    </source>
</evidence>
<dbReference type="GO" id="GO:0008270">
    <property type="term" value="F:zinc ion binding"/>
    <property type="evidence" value="ECO:0007669"/>
    <property type="project" value="UniProtKB-KW"/>
</dbReference>
<dbReference type="OrthoDB" id="5952526at2759"/>
<evidence type="ECO:0000313" key="7">
    <source>
        <dbReference type="Proteomes" id="UP000664132"/>
    </source>
</evidence>
<organism evidence="6 7">
    <name type="scientific">Cadophora malorum</name>
    <dbReference type="NCBI Taxonomy" id="108018"/>
    <lineage>
        <taxon>Eukaryota</taxon>
        <taxon>Fungi</taxon>
        <taxon>Dikarya</taxon>
        <taxon>Ascomycota</taxon>
        <taxon>Pezizomycotina</taxon>
        <taxon>Leotiomycetes</taxon>
        <taxon>Helotiales</taxon>
        <taxon>Ploettnerulaceae</taxon>
        <taxon>Cadophora</taxon>
    </lineage>
</organism>
<keyword evidence="7" id="KW-1185">Reference proteome</keyword>
<dbReference type="Proteomes" id="UP000664132">
    <property type="component" value="Unassembled WGS sequence"/>
</dbReference>